<dbReference type="CDD" id="cd00267">
    <property type="entry name" value="ABC_ATPase"/>
    <property type="match status" value="1"/>
</dbReference>
<protein>
    <submittedName>
        <fullName evidence="2">Endonuclease</fullName>
    </submittedName>
</protein>
<comment type="caution">
    <text evidence="2">The sequence shown here is derived from an EMBL/GenBank/DDBJ whole genome shotgun (WGS) entry which is preliminary data.</text>
</comment>
<reference evidence="2 3" key="1">
    <citation type="submission" date="2017-02" db="EMBL/GenBank/DDBJ databases">
        <title>Bacillus pseudomycoides isolate FSL K6-0042.</title>
        <authorList>
            <person name="Kovac J."/>
        </authorList>
    </citation>
    <scope>NUCLEOTIDE SEQUENCE [LARGE SCALE GENOMIC DNA]</scope>
    <source>
        <strain evidence="2 3">FSL K6-0042</strain>
    </source>
</reference>
<keyword evidence="2" id="KW-0255">Endonuclease</keyword>
<keyword evidence="2" id="KW-0378">Hydrolase</keyword>
<dbReference type="Gene3D" id="3.40.50.300">
    <property type="entry name" value="P-loop containing nucleotide triphosphate hydrolases"/>
    <property type="match status" value="2"/>
</dbReference>
<evidence type="ECO:0000313" key="3">
    <source>
        <dbReference type="Proteomes" id="UP000195321"/>
    </source>
</evidence>
<organism evidence="2 3">
    <name type="scientific">Bacillus pseudomycoides</name>
    <dbReference type="NCBI Taxonomy" id="64104"/>
    <lineage>
        <taxon>Bacteria</taxon>
        <taxon>Bacillati</taxon>
        <taxon>Bacillota</taxon>
        <taxon>Bacilli</taxon>
        <taxon>Bacillales</taxon>
        <taxon>Bacillaceae</taxon>
        <taxon>Bacillus</taxon>
        <taxon>Bacillus cereus group</taxon>
    </lineage>
</organism>
<evidence type="ECO:0000259" key="1">
    <source>
        <dbReference type="Pfam" id="PF13175"/>
    </source>
</evidence>
<sequence>MKVEWVRIKNFRSIKDTGKLYIDSNLTVLAGQNESGKSNILRALEAFSSNKFSSKNYPEGIDKNINSPTVEVCFKVNLSTLKPYLRKKNDYYKAKGDISFTYIVKKDLARNKQITYGTIQNVFLNLIPLGILKDLINNLTQDTEKYNFPRSMVNELYRKVQILLDGTASEELLIVLEDIANKLVVLLNIEHELGEERLEFYIPEREERLIPNDIIEPAVQVLQTIDLIVREYHELEKKLSIPKFIMMDSFEKLLPDSIRMLNGDEEDIWFRYVYTALELNGKTNLFEIPNRDLRRRIERFSNEITTLFQRVYTQSSIQLELDIGMQNVLNLYIYDPDSDIDFFPSQRSKGFQWFLSFFFAINAVKEEQNIILIDEPGPYLHPKAQKDVLKALEIITESNQIIFTTHSPYLIDPNSLERIRLVIRGEDNHTTIENRIHAPTVANQDVYTPIITAIGLDLSGSFGTFGEYNTIVEGISDYYYLECMKKHITNIDEFGEMRFIPSIGASQIDKLASLLIGWGVQFKVLLDNDKAGETERKELEQKLFLSEEQIVFVSDEPGFAIEDLFSKEDFLQHVRPDLKISERDEQLKNSNLLRGNSKALIAKMFKEKAQKEKDLKFTPQTIDNFTKLFHKLYGVNHIKVEVMENV</sequence>
<dbReference type="RefSeq" id="WP_088094573.1">
    <property type="nucleotide sequence ID" value="NZ_MWPX01000048.1"/>
</dbReference>
<dbReference type="EMBL" id="MWPX01000048">
    <property type="protein sequence ID" value="OUM46377.1"/>
    <property type="molecule type" value="Genomic_DNA"/>
</dbReference>
<dbReference type="AlphaFoldDB" id="A0A1Y3M7I0"/>
<proteinExistence type="predicted"/>
<feature type="domain" description="Endonuclease GajA/Old nuclease/RecF-like AAA" evidence="1">
    <location>
        <begin position="1"/>
        <end position="411"/>
    </location>
</feature>
<dbReference type="GO" id="GO:0004519">
    <property type="term" value="F:endonuclease activity"/>
    <property type="evidence" value="ECO:0007669"/>
    <property type="project" value="UniProtKB-KW"/>
</dbReference>
<name>A0A1Y3M7I0_9BACI</name>
<dbReference type="InterPro" id="IPR041685">
    <property type="entry name" value="AAA_GajA/Old/RecF-like"/>
</dbReference>
<dbReference type="InterPro" id="IPR051396">
    <property type="entry name" value="Bact_Antivir_Def_Nuclease"/>
</dbReference>
<keyword evidence="2" id="KW-0540">Nuclease</keyword>
<dbReference type="PANTHER" id="PTHR43581">
    <property type="entry name" value="ATP/GTP PHOSPHATASE"/>
    <property type="match status" value="1"/>
</dbReference>
<evidence type="ECO:0000313" key="2">
    <source>
        <dbReference type="EMBL" id="OUM46377.1"/>
    </source>
</evidence>
<dbReference type="SUPFAM" id="SSF52540">
    <property type="entry name" value="P-loop containing nucleoside triphosphate hydrolases"/>
    <property type="match status" value="1"/>
</dbReference>
<accession>A0A1Y3M7I0</accession>
<dbReference type="InterPro" id="IPR027417">
    <property type="entry name" value="P-loop_NTPase"/>
</dbReference>
<dbReference type="Proteomes" id="UP000195321">
    <property type="component" value="Unassembled WGS sequence"/>
</dbReference>
<dbReference type="Pfam" id="PF13175">
    <property type="entry name" value="AAA_15"/>
    <property type="match status" value="1"/>
</dbReference>
<dbReference type="PANTHER" id="PTHR43581:SF3">
    <property type="entry name" value="AAA+ ATPASE DOMAIN-CONTAINING PROTEIN"/>
    <property type="match status" value="1"/>
</dbReference>
<gene>
    <name evidence="2" type="ORF">BW425_24175</name>
</gene>